<feature type="transmembrane region" description="Helical" evidence="6">
    <location>
        <begin position="99"/>
        <end position="123"/>
    </location>
</feature>
<dbReference type="InterPro" id="IPR033425">
    <property type="entry name" value="MASE3"/>
</dbReference>
<keyword evidence="6" id="KW-1133">Transmembrane helix</keyword>
<dbReference type="PROSITE" id="PS50109">
    <property type="entry name" value="HIS_KIN"/>
    <property type="match status" value="1"/>
</dbReference>
<gene>
    <name evidence="9" type="ORF">A9Q84_06045</name>
</gene>
<dbReference type="PANTHER" id="PTHR45339">
    <property type="entry name" value="HYBRID SIGNAL TRANSDUCTION HISTIDINE KINASE J"/>
    <property type="match status" value="1"/>
</dbReference>
<dbReference type="InterPro" id="IPR005467">
    <property type="entry name" value="His_kinase_dom"/>
</dbReference>
<dbReference type="InterPro" id="IPR036890">
    <property type="entry name" value="HATPase_C_sf"/>
</dbReference>
<keyword evidence="4" id="KW-0902">Two-component regulatory system</keyword>
<dbReference type="InterPro" id="IPR004358">
    <property type="entry name" value="Sig_transdc_His_kin-like_C"/>
</dbReference>
<dbReference type="SUPFAM" id="SSF47384">
    <property type="entry name" value="Homodimeric domain of signal transducing histidine kinase"/>
    <property type="match status" value="1"/>
</dbReference>
<evidence type="ECO:0000313" key="10">
    <source>
        <dbReference type="Proteomes" id="UP000196531"/>
    </source>
</evidence>
<feature type="transmembrane region" description="Helical" evidence="6">
    <location>
        <begin position="135"/>
        <end position="158"/>
    </location>
</feature>
<keyword evidence="6" id="KW-0812">Transmembrane</keyword>
<dbReference type="InterPro" id="IPR003594">
    <property type="entry name" value="HATPase_dom"/>
</dbReference>
<feature type="transmembrane region" description="Helical" evidence="6">
    <location>
        <begin position="211"/>
        <end position="228"/>
    </location>
</feature>
<comment type="caution">
    <text evidence="9">The sequence shown here is derived from an EMBL/GenBank/DDBJ whole genome shotgun (WGS) entry which is preliminary data.</text>
</comment>
<dbReference type="SMART" id="SM00387">
    <property type="entry name" value="HATPase_c"/>
    <property type="match status" value="1"/>
</dbReference>
<feature type="domain" description="Histidine kinase" evidence="7">
    <location>
        <begin position="307"/>
        <end position="528"/>
    </location>
</feature>
<evidence type="ECO:0000256" key="4">
    <source>
        <dbReference type="ARBA" id="ARBA00023012"/>
    </source>
</evidence>
<feature type="transmembrane region" description="Helical" evidence="6">
    <location>
        <begin position="170"/>
        <end position="191"/>
    </location>
</feature>
<dbReference type="PROSITE" id="PS50110">
    <property type="entry name" value="RESPONSE_REGULATORY"/>
    <property type="match status" value="1"/>
</dbReference>
<evidence type="ECO:0000313" key="9">
    <source>
        <dbReference type="EMBL" id="OUR97759.1"/>
    </source>
</evidence>
<protein>
    <recommendedName>
        <fullName evidence="2">histidine kinase</fullName>
        <ecNumber evidence="2">2.7.13.3</ecNumber>
    </recommendedName>
</protein>
<dbReference type="SMART" id="SM00388">
    <property type="entry name" value="HisKA"/>
    <property type="match status" value="1"/>
</dbReference>
<evidence type="ECO:0000256" key="5">
    <source>
        <dbReference type="PROSITE-ProRule" id="PRU00169"/>
    </source>
</evidence>
<dbReference type="CDD" id="cd17546">
    <property type="entry name" value="REC_hyHK_CKI1_RcsC-like"/>
    <property type="match status" value="1"/>
</dbReference>
<dbReference type="SUPFAM" id="SSF55874">
    <property type="entry name" value="ATPase domain of HSP90 chaperone/DNA topoisomerase II/histidine kinase"/>
    <property type="match status" value="1"/>
</dbReference>
<sequence length="679" mass="76495">MALKDDIAVQEKLPSWIVYSVILLCILPWVLNQFGITFESANIPFDFHANQNSLIDHRFLTFKGPFTHALLEWGAFSLAILTCFMAFTNYAIKKDPATPIIGVALLCAGLMDAFHTLAAIRLIEASAPNKDLIPFTWALCRLFNSIICVIGVGIFLNRKKSEITNHGPKFIMSISLVFLVIAYSTITICATSSSLPQTQFPGAMITRPWDVYPFFIFIVGAFFFYKFYRKFPSSFSHALIVSTVPDLATQVYMALGSSALFDNAFNIAHFLKIIAYAVPFTGLCYDYIYTNKRAVEADRIKSEFLASMSHEIRTPMNAIIGFSNELSEKQLKQDEQEEMIELIKDSSLGLLRIINDVLDFSKIESDKLTLEVIQFELRRTIEQTMFIIDHQLSSRKITLKLNFDESTPQAIEGDPGRIRQVLLNLLSNSAKFTRNGEISVSVYPETRGNELYIHFKVKDTGIGMSEAEQKTIFQRFTQADQSTTRKYGGTGLGLAISKNISLMMGGDIKVHSEKGVGSTFHFWIKTKEVNYNDLLEQVDEIKQEEESFKLSPINILLVEDNVVNQKLAMRILKRMGHEPDLAENGFEAIEAVHKKKYDIIFMDLQMPEMGGLEATAKILDSQELDSFPTIVAMSANVFKEDIDACVAVGMKGFIPKPIMKEKILEVLTRIHHNKMGIAS</sequence>
<dbReference type="CDD" id="cd16922">
    <property type="entry name" value="HATPase_EvgS-ArcB-TorS-like"/>
    <property type="match status" value="1"/>
</dbReference>
<evidence type="ECO:0000256" key="3">
    <source>
        <dbReference type="ARBA" id="ARBA00022553"/>
    </source>
</evidence>
<feature type="modified residue" description="4-aspartylphosphate" evidence="5">
    <location>
        <position position="603"/>
    </location>
</feature>
<dbReference type="InterPro" id="IPR036097">
    <property type="entry name" value="HisK_dim/P_sf"/>
</dbReference>
<dbReference type="AlphaFoldDB" id="A0A1Y5F994"/>
<dbReference type="Gene3D" id="3.30.565.10">
    <property type="entry name" value="Histidine kinase-like ATPase, C-terminal domain"/>
    <property type="match status" value="1"/>
</dbReference>
<evidence type="ECO:0000256" key="2">
    <source>
        <dbReference type="ARBA" id="ARBA00012438"/>
    </source>
</evidence>
<dbReference type="PRINTS" id="PR00344">
    <property type="entry name" value="BCTRLSENSOR"/>
</dbReference>
<dbReference type="PANTHER" id="PTHR45339:SF1">
    <property type="entry name" value="HYBRID SIGNAL TRANSDUCTION HISTIDINE KINASE J"/>
    <property type="match status" value="1"/>
</dbReference>
<dbReference type="Pfam" id="PF17159">
    <property type="entry name" value="MASE3"/>
    <property type="match status" value="1"/>
</dbReference>
<keyword evidence="3 5" id="KW-0597">Phosphoprotein</keyword>
<dbReference type="Gene3D" id="3.40.50.2300">
    <property type="match status" value="1"/>
</dbReference>
<dbReference type="InterPro" id="IPR003661">
    <property type="entry name" value="HisK_dim/P_dom"/>
</dbReference>
<evidence type="ECO:0000259" key="8">
    <source>
        <dbReference type="PROSITE" id="PS50110"/>
    </source>
</evidence>
<proteinExistence type="predicted"/>
<reference evidence="10" key="1">
    <citation type="journal article" date="2017" name="Proc. Natl. Acad. Sci. U.S.A.">
        <title>Simulation of Deepwater Horizon oil plume reveals substrate specialization within a complex community of hydrocarbon-degraders.</title>
        <authorList>
            <person name="Hu P."/>
            <person name="Dubinsky E.A."/>
            <person name="Probst A.J."/>
            <person name="Wang J."/>
            <person name="Sieber C.M.K."/>
            <person name="Tom L.M."/>
            <person name="Gardinali P."/>
            <person name="Banfield J.F."/>
            <person name="Atlas R.M."/>
            <person name="Andersen G.L."/>
        </authorList>
    </citation>
    <scope>NUCLEOTIDE SEQUENCE [LARGE SCALE GENOMIC DNA]</scope>
</reference>
<organism evidence="9 10">
    <name type="scientific">Halobacteriovorax marinus</name>
    <dbReference type="NCBI Taxonomy" id="97084"/>
    <lineage>
        <taxon>Bacteria</taxon>
        <taxon>Pseudomonadati</taxon>
        <taxon>Bdellovibrionota</taxon>
        <taxon>Bacteriovoracia</taxon>
        <taxon>Bacteriovoracales</taxon>
        <taxon>Halobacteriovoraceae</taxon>
        <taxon>Halobacteriovorax</taxon>
    </lineage>
</organism>
<feature type="transmembrane region" description="Helical" evidence="6">
    <location>
        <begin position="12"/>
        <end position="31"/>
    </location>
</feature>
<dbReference type="Gene3D" id="1.10.287.130">
    <property type="match status" value="1"/>
</dbReference>
<keyword evidence="6" id="KW-0472">Membrane</keyword>
<accession>A0A1Y5F994</accession>
<dbReference type="InterPro" id="IPR001789">
    <property type="entry name" value="Sig_transdc_resp-reg_receiver"/>
</dbReference>
<dbReference type="InterPro" id="IPR011006">
    <property type="entry name" value="CheY-like_superfamily"/>
</dbReference>
<dbReference type="EC" id="2.7.13.3" evidence="2"/>
<dbReference type="Proteomes" id="UP000196531">
    <property type="component" value="Unassembled WGS sequence"/>
</dbReference>
<dbReference type="GO" id="GO:0000155">
    <property type="term" value="F:phosphorelay sensor kinase activity"/>
    <property type="evidence" value="ECO:0007669"/>
    <property type="project" value="InterPro"/>
</dbReference>
<feature type="domain" description="Response regulatory" evidence="8">
    <location>
        <begin position="554"/>
        <end position="671"/>
    </location>
</feature>
<comment type="catalytic activity">
    <reaction evidence="1">
        <text>ATP + protein L-histidine = ADP + protein N-phospho-L-histidine.</text>
        <dbReference type="EC" id="2.7.13.3"/>
    </reaction>
</comment>
<dbReference type="EMBL" id="MAAO01000005">
    <property type="protein sequence ID" value="OUR97759.1"/>
    <property type="molecule type" value="Genomic_DNA"/>
</dbReference>
<evidence type="ECO:0000259" key="7">
    <source>
        <dbReference type="PROSITE" id="PS50109"/>
    </source>
</evidence>
<dbReference type="CDD" id="cd00082">
    <property type="entry name" value="HisKA"/>
    <property type="match status" value="1"/>
</dbReference>
<evidence type="ECO:0000256" key="1">
    <source>
        <dbReference type="ARBA" id="ARBA00000085"/>
    </source>
</evidence>
<name>A0A1Y5F994_9BACT</name>
<dbReference type="SMART" id="SM00448">
    <property type="entry name" value="REC"/>
    <property type="match status" value="1"/>
</dbReference>
<feature type="transmembrane region" description="Helical" evidence="6">
    <location>
        <begin position="267"/>
        <end position="289"/>
    </location>
</feature>
<feature type="transmembrane region" description="Helical" evidence="6">
    <location>
        <begin position="235"/>
        <end position="255"/>
    </location>
</feature>
<dbReference type="SUPFAM" id="SSF52172">
    <property type="entry name" value="CheY-like"/>
    <property type="match status" value="1"/>
</dbReference>
<dbReference type="Pfam" id="PF02518">
    <property type="entry name" value="HATPase_c"/>
    <property type="match status" value="1"/>
</dbReference>
<dbReference type="Pfam" id="PF00072">
    <property type="entry name" value="Response_reg"/>
    <property type="match status" value="1"/>
</dbReference>
<dbReference type="Pfam" id="PF00512">
    <property type="entry name" value="HisKA"/>
    <property type="match status" value="1"/>
</dbReference>
<dbReference type="FunFam" id="3.30.565.10:FF:000010">
    <property type="entry name" value="Sensor histidine kinase RcsC"/>
    <property type="match status" value="1"/>
</dbReference>
<feature type="transmembrane region" description="Helical" evidence="6">
    <location>
        <begin position="73"/>
        <end position="92"/>
    </location>
</feature>
<evidence type="ECO:0000256" key="6">
    <source>
        <dbReference type="SAM" id="Phobius"/>
    </source>
</evidence>